<dbReference type="AlphaFoldDB" id="A0A1H6F8N7"/>
<protein>
    <recommendedName>
        <fullName evidence="10">DNA helicase</fullName>
    </recommendedName>
</protein>
<dbReference type="InterPro" id="IPR041679">
    <property type="entry name" value="DNA2/NAM7-like_C"/>
</dbReference>
<dbReference type="Pfam" id="PF13087">
    <property type="entry name" value="AAA_12"/>
    <property type="match status" value="1"/>
</dbReference>
<dbReference type="GO" id="GO:0016787">
    <property type="term" value="F:hydrolase activity"/>
    <property type="evidence" value="ECO:0007669"/>
    <property type="project" value="UniProtKB-KW"/>
</dbReference>
<dbReference type="GO" id="GO:0005524">
    <property type="term" value="F:ATP binding"/>
    <property type="evidence" value="ECO:0007669"/>
    <property type="project" value="UniProtKB-KW"/>
</dbReference>
<proteinExistence type="inferred from homology"/>
<dbReference type="Pfam" id="PF13086">
    <property type="entry name" value="AAA_11"/>
    <property type="match status" value="1"/>
</dbReference>
<dbReference type="InterPro" id="IPR027417">
    <property type="entry name" value="P-loop_NTPase"/>
</dbReference>
<keyword evidence="9" id="KW-1185">Reference proteome</keyword>
<evidence type="ECO:0000256" key="1">
    <source>
        <dbReference type="ARBA" id="ARBA00007913"/>
    </source>
</evidence>
<evidence type="ECO:0000256" key="2">
    <source>
        <dbReference type="ARBA" id="ARBA00022741"/>
    </source>
</evidence>
<keyword evidence="5" id="KW-0067">ATP-binding</keyword>
<evidence type="ECO:0000259" key="6">
    <source>
        <dbReference type="Pfam" id="PF13086"/>
    </source>
</evidence>
<evidence type="ECO:0000313" key="8">
    <source>
        <dbReference type="EMBL" id="SEH06488.1"/>
    </source>
</evidence>
<evidence type="ECO:0000256" key="5">
    <source>
        <dbReference type="ARBA" id="ARBA00022840"/>
    </source>
</evidence>
<dbReference type="CDD" id="cd17934">
    <property type="entry name" value="DEXXQc_Upf1-like"/>
    <property type="match status" value="1"/>
</dbReference>
<sequence length="506" mass="57036">MLQADAEQKLLLKAVRSLRIEAISFADDGAKNAYKLIKRLQAAHDAHDALESTDEKLLQQAADWDNEQVPDFLDKLAGIQDNLLDRLQPDLVAQDGLRVDTDVAALLADMVDSLYEKARRSQGSEAAVLEEYRKDLEQDTPAVRDAIRHYTAVLAATCQQAAGYQMNQAKHDNAVFKSVIVDEAARANPLDLFIPLARAERHIVLVGDHRQLPHLLEPDIERELGSSMNEQTCAALKKSLFERLFKQLQQREKKDGIRRVITLDTQYRMHPTLGQFVSDNFYKPHGESFDSGRPAADFTHDLTAYENKVAAWVNISFKKGKENSGKSKSRPVEAQWIAKQLKPLMQQHPGLSFGIISFYAAQITEIFRALVPQGLVTEQENGGYQIAENWQHIPSDDGKTKERLRVGTVDAFQGKEFDVVFLSMTHSNSFKDRDSDPIVQTKLWQRKYGHLMLENRLCVAMSRQQRLLICVGDVEMVKNASAKQAIPALKNFYTLCQGEQGHVIST</sequence>
<dbReference type="InterPro" id="IPR047187">
    <property type="entry name" value="SF1_C_Upf1"/>
</dbReference>
<dbReference type="PANTHER" id="PTHR43788:SF8">
    <property type="entry name" value="DNA-BINDING PROTEIN SMUBP-2"/>
    <property type="match status" value="1"/>
</dbReference>
<evidence type="ECO:0000259" key="7">
    <source>
        <dbReference type="Pfam" id="PF13087"/>
    </source>
</evidence>
<feature type="domain" description="DNA2/NAM7 helicase-like C-terminal" evidence="7">
    <location>
        <begin position="236"/>
        <end position="474"/>
    </location>
</feature>
<reference evidence="8 9" key="1">
    <citation type="submission" date="2016-10" db="EMBL/GenBank/DDBJ databases">
        <authorList>
            <person name="de Groot N.N."/>
        </authorList>
    </citation>
    <scope>NUCLEOTIDE SEQUENCE [LARGE SCALE GENOMIC DNA]</scope>
    <source>
        <strain evidence="8">MBHS1</strain>
    </source>
</reference>
<dbReference type="Gene3D" id="3.40.50.300">
    <property type="entry name" value="P-loop containing nucleotide triphosphate hydrolases"/>
    <property type="match status" value="2"/>
</dbReference>
<accession>A0A1H6F8N7</accession>
<name>A0A1H6F8N7_9GAMM</name>
<dbReference type="InterPro" id="IPR050534">
    <property type="entry name" value="Coronavir_polyprotein_1ab"/>
</dbReference>
<keyword evidence="2" id="KW-0547">Nucleotide-binding</keyword>
<dbReference type="GO" id="GO:0043139">
    <property type="term" value="F:5'-3' DNA helicase activity"/>
    <property type="evidence" value="ECO:0007669"/>
    <property type="project" value="TreeGrafter"/>
</dbReference>
<dbReference type="CDD" id="cd18808">
    <property type="entry name" value="SF1_C_Upf1"/>
    <property type="match status" value="1"/>
</dbReference>
<comment type="similarity">
    <text evidence="1">Belongs to the DNA2/NAM7 helicase family.</text>
</comment>
<evidence type="ECO:0000256" key="3">
    <source>
        <dbReference type="ARBA" id="ARBA00022801"/>
    </source>
</evidence>
<keyword evidence="3" id="KW-0378">Hydrolase</keyword>
<dbReference type="Proteomes" id="UP000236724">
    <property type="component" value="Unassembled WGS sequence"/>
</dbReference>
<evidence type="ECO:0000313" key="9">
    <source>
        <dbReference type="Proteomes" id="UP000236724"/>
    </source>
</evidence>
<evidence type="ECO:0008006" key="10">
    <source>
        <dbReference type="Google" id="ProtNLM"/>
    </source>
</evidence>
<dbReference type="InterPro" id="IPR041677">
    <property type="entry name" value="DNA2/NAM7_AAA_11"/>
</dbReference>
<dbReference type="SUPFAM" id="SSF52540">
    <property type="entry name" value="P-loop containing nucleoside triphosphate hydrolases"/>
    <property type="match status" value="1"/>
</dbReference>
<evidence type="ECO:0000256" key="4">
    <source>
        <dbReference type="ARBA" id="ARBA00022806"/>
    </source>
</evidence>
<organism evidence="8 9">
    <name type="scientific">Candidatus Venteria ishoeyi</name>
    <dbReference type="NCBI Taxonomy" id="1899563"/>
    <lineage>
        <taxon>Bacteria</taxon>
        <taxon>Pseudomonadati</taxon>
        <taxon>Pseudomonadota</taxon>
        <taxon>Gammaproteobacteria</taxon>
        <taxon>Thiotrichales</taxon>
        <taxon>Thiotrichaceae</taxon>
        <taxon>Venteria</taxon>
    </lineage>
</organism>
<keyword evidence="4" id="KW-0347">Helicase</keyword>
<dbReference type="EMBL" id="FMSV02000496">
    <property type="protein sequence ID" value="SEH06488.1"/>
    <property type="molecule type" value="Genomic_DNA"/>
</dbReference>
<dbReference type="PANTHER" id="PTHR43788">
    <property type="entry name" value="DNA2/NAM7 HELICASE FAMILY MEMBER"/>
    <property type="match status" value="1"/>
</dbReference>
<feature type="domain" description="DNA2/NAM7 helicase helicase" evidence="6">
    <location>
        <begin position="66"/>
        <end position="213"/>
    </location>
</feature>
<gene>
    <name evidence="8" type="ORF">MBHS_02350</name>
</gene>